<gene>
    <name evidence="2" type="ORF">SCMC78_49550</name>
</gene>
<dbReference type="AlphaFoldDB" id="A0AB33KND6"/>
<proteinExistence type="predicted"/>
<organism evidence="2">
    <name type="scientific">Streptomyces sp. CMC78</name>
    <dbReference type="NCBI Taxonomy" id="3231512"/>
    <lineage>
        <taxon>Bacteria</taxon>
        <taxon>Bacillati</taxon>
        <taxon>Actinomycetota</taxon>
        <taxon>Actinomycetes</taxon>
        <taxon>Kitasatosporales</taxon>
        <taxon>Streptomycetaceae</taxon>
        <taxon>Streptomyces</taxon>
    </lineage>
</organism>
<accession>A0AB33KND6</accession>
<protein>
    <submittedName>
        <fullName evidence="2">Uncharacterized protein</fullName>
    </submittedName>
</protein>
<evidence type="ECO:0000313" key="2">
    <source>
        <dbReference type="EMBL" id="BFP55148.1"/>
    </source>
</evidence>
<dbReference type="KEGG" id="stcm:SCMC78_49550"/>
<reference evidence="2" key="1">
    <citation type="submission" date="2024-07" db="EMBL/GenBank/DDBJ databases">
        <title>Complete genome sequences of cellulolytic bacteria, Kitasatospora sp. CMC57 and Streptomyces sp. CMC78, isolated from Japanese agricultural soil.</title>
        <authorList>
            <person name="Hashimoto T."/>
            <person name="Ito M."/>
            <person name="Iwamoto M."/>
            <person name="Fukahori D."/>
            <person name="Shoda T."/>
            <person name="Sakoda M."/>
            <person name="Morohoshi T."/>
            <person name="Mitsuboshi M."/>
            <person name="Nishizawa T."/>
        </authorList>
    </citation>
    <scope>NUCLEOTIDE SEQUENCE</scope>
    <source>
        <strain evidence="2">CMC78</strain>
    </source>
</reference>
<feature type="region of interest" description="Disordered" evidence="1">
    <location>
        <begin position="43"/>
        <end position="66"/>
    </location>
</feature>
<sequence>MGPRGESVLLMGGVPFVSGFVQVSYGVKCAGSGGVPGAPGIRFALKPGQTKPVRRLRTSAPSPPGD</sequence>
<name>A0AB33KND6_9ACTN</name>
<dbReference type="EMBL" id="AP035884">
    <property type="protein sequence ID" value="BFP55148.1"/>
    <property type="molecule type" value="Genomic_DNA"/>
</dbReference>
<evidence type="ECO:0000256" key="1">
    <source>
        <dbReference type="SAM" id="MobiDB-lite"/>
    </source>
</evidence>